<evidence type="ECO:0000256" key="1">
    <source>
        <dbReference type="ARBA" id="ARBA00004141"/>
    </source>
</evidence>
<feature type="transmembrane region" description="Helical" evidence="5">
    <location>
        <begin position="107"/>
        <end position="128"/>
    </location>
</feature>
<dbReference type="Pfam" id="PF02361">
    <property type="entry name" value="CbiQ"/>
    <property type="match status" value="1"/>
</dbReference>
<name>A0A0R1K8V7_9LACO</name>
<feature type="transmembrane region" description="Helical" evidence="5">
    <location>
        <begin position="25"/>
        <end position="58"/>
    </location>
</feature>
<comment type="subcellular location">
    <subcellularLocation>
        <location evidence="1">Membrane</location>
        <topology evidence="1">Multi-pass membrane protein</topology>
    </subcellularLocation>
</comment>
<feature type="transmembrane region" description="Helical" evidence="5">
    <location>
        <begin position="65"/>
        <end position="87"/>
    </location>
</feature>
<dbReference type="STRING" id="1423773.FD30_GL000506"/>
<dbReference type="EMBL" id="AZDT01000010">
    <property type="protein sequence ID" value="KRK77145.1"/>
    <property type="molecule type" value="Genomic_DNA"/>
</dbReference>
<dbReference type="PANTHER" id="PTHR33514:SF13">
    <property type="entry name" value="PROTEIN ABCI12, CHLOROPLASTIC"/>
    <property type="match status" value="1"/>
</dbReference>
<keyword evidence="4 5" id="KW-0472">Membrane</keyword>
<keyword evidence="3 5" id="KW-1133">Transmembrane helix</keyword>
<dbReference type="PATRIC" id="fig|1423773.3.peg.517"/>
<accession>A0A0R1K8V7</accession>
<evidence type="ECO:0000313" key="6">
    <source>
        <dbReference type="EMBL" id="KRK77145.1"/>
    </source>
</evidence>
<reference evidence="6 7" key="1">
    <citation type="journal article" date="2015" name="Genome Announc.">
        <title>Expanding the biotechnology potential of lactobacilli through comparative genomics of 213 strains and associated genera.</title>
        <authorList>
            <person name="Sun Z."/>
            <person name="Harris H.M."/>
            <person name="McCann A."/>
            <person name="Guo C."/>
            <person name="Argimon S."/>
            <person name="Zhang W."/>
            <person name="Yang X."/>
            <person name="Jeffery I.B."/>
            <person name="Cooney J.C."/>
            <person name="Kagawa T.F."/>
            <person name="Liu W."/>
            <person name="Song Y."/>
            <person name="Salvetti E."/>
            <person name="Wrobel A."/>
            <person name="Rasinkangas P."/>
            <person name="Parkhill J."/>
            <person name="Rea M.C."/>
            <person name="O'Sullivan O."/>
            <person name="Ritari J."/>
            <person name="Douillard F.P."/>
            <person name="Paul Ross R."/>
            <person name="Yang R."/>
            <person name="Briner A.E."/>
            <person name="Felis G.E."/>
            <person name="de Vos W.M."/>
            <person name="Barrangou R."/>
            <person name="Klaenhammer T.R."/>
            <person name="Caufield P.W."/>
            <person name="Cui Y."/>
            <person name="Zhang H."/>
            <person name="O'Toole P.W."/>
        </authorList>
    </citation>
    <scope>NUCLEOTIDE SEQUENCE [LARGE SCALE GENOMIC DNA]</scope>
    <source>
        <strain evidence="6 7">DSM 19117</strain>
    </source>
</reference>
<dbReference type="AlphaFoldDB" id="A0A0R1K8V7"/>
<dbReference type="Proteomes" id="UP000051162">
    <property type="component" value="Unassembled WGS sequence"/>
</dbReference>
<feature type="transmembrane region" description="Helical" evidence="5">
    <location>
        <begin position="234"/>
        <end position="255"/>
    </location>
</feature>
<dbReference type="InterPro" id="IPR003339">
    <property type="entry name" value="ABC/ECF_trnsptr_transmembrane"/>
</dbReference>
<protein>
    <submittedName>
        <fullName evidence="6">ABC-type cobalt transport system, permease component CbiQ related transporter</fullName>
    </submittedName>
</protein>
<evidence type="ECO:0000313" key="7">
    <source>
        <dbReference type="Proteomes" id="UP000051162"/>
    </source>
</evidence>
<feature type="transmembrane region" description="Helical" evidence="5">
    <location>
        <begin position="275"/>
        <end position="298"/>
    </location>
</feature>
<dbReference type="GO" id="GO:0005886">
    <property type="term" value="C:plasma membrane"/>
    <property type="evidence" value="ECO:0007669"/>
    <property type="project" value="TreeGrafter"/>
</dbReference>
<evidence type="ECO:0000256" key="3">
    <source>
        <dbReference type="ARBA" id="ARBA00022989"/>
    </source>
</evidence>
<evidence type="ECO:0000256" key="5">
    <source>
        <dbReference type="SAM" id="Phobius"/>
    </source>
</evidence>
<proteinExistence type="predicted"/>
<evidence type="ECO:0000256" key="4">
    <source>
        <dbReference type="ARBA" id="ARBA00023136"/>
    </source>
</evidence>
<comment type="caution">
    <text evidence="6">The sequence shown here is derived from an EMBL/GenBank/DDBJ whole genome shotgun (WGS) entry which is preliminary data.</text>
</comment>
<keyword evidence="2 5" id="KW-0812">Transmembrane</keyword>
<sequence length="300" mass="34213">MIMQAGVVSELSFISELHPLTVMGYFIELFTLLLLFNHLILVIGIFISLIGICCFYFDSQKVRRLLISSLSFMGIIFVFNLVLNQTGRRLVWQWHFMNWEFNLTESGVIYGLTMALSLGAMIVAFVWFNGVMTIPKISYILFPIVPRLAMLLTISLRLVDLFVQKMERLVMLQKNRNIIISEGSFRQRLKSTGRLLRIVLIDGVSDSMETAVLMEARGFGARKRSQYQRFGFQIADGIFLVVATGLFGLLILARLQGWGWTSDVVMVQWQRAHDWSLVGLLIVFIGLPLIGEGGYRLWAN</sequence>
<gene>
    <name evidence="6" type="ORF">FD30_GL000506</name>
</gene>
<dbReference type="PANTHER" id="PTHR33514">
    <property type="entry name" value="PROTEIN ABCI12, CHLOROPLASTIC"/>
    <property type="match status" value="1"/>
</dbReference>
<organism evidence="6 7">
    <name type="scientific">Levilactobacillus namurensis DSM 19117</name>
    <dbReference type="NCBI Taxonomy" id="1423773"/>
    <lineage>
        <taxon>Bacteria</taxon>
        <taxon>Bacillati</taxon>
        <taxon>Bacillota</taxon>
        <taxon>Bacilli</taxon>
        <taxon>Lactobacillales</taxon>
        <taxon>Lactobacillaceae</taxon>
        <taxon>Levilactobacillus</taxon>
    </lineage>
</organism>
<dbReference type="CDD" id="cd16914">
    <property type="entry name" value="EcfT"/>
    <property type="match status" value="1"/>
</dbReference>
<evidence type="ECO:0000256" key="2">
    <source>
        <dbReference type="ARBA" id="ARBA00022692"/>
    </source>
</evidence>
<keyword evidence="7" id="KW-1185">Reference proteome</keyword>